<keyword evidence="3" id="KW-0805">Transcription regulation</keyword>
<dbReference type="FunFam" id="3.40.50.2300:FF:000001">
    <property type="entry name" value="DNA-binding response regulator PhoB"/>
    <property type="match status" value="1"/>
</dbReference>
<dbReference type="FunFam" id="1.10.10.10:FF:000018">
    <property type="entry name" value="DNA-binding response regulator ResD"/>
    <property type="match status" value="1"/>
</dbReference>
<evidence type="ECO:0000259" key="6">
    <source>
        <dbReference type="PROSITE" id="PS50110"/>
    </source>
</evidence>
<accession>A0A1J5QRL3</accession>
<dbReference type="GO" id="GO:0000156">
    <property type="term" value="F:phosphorelay response regulator activity"/>
    <property type="evidence" value="ECO:0007669"/>
    <property type="project" value="TreeGrafter"/>
</dbReference>
<dbReference type="Gene3D" id="6.10.250.690">
    <property type="match status" value="1"/>
</dbReference>
<dbReference type="PANTHER" id="PTHR48111:SF4">
    <property type="entry name" value="DNA-BINDING DUAL TRANSCRIPTIONAL REGULATOR OMPR"/>
    <property type="match status" value="1"/>
</dbReference>
<dbReference type="InterPro" id="IPR001789">
    <property type="entry name" value="Sig_transdc_resp-reg_receiver"/>
</dbReference>
<keyword evidence="2" id="KW-0902">Two-component regulatory system</keyword>
<evidence type="ECO:0000256" key="3">
    <source>
        <dbReference type="ARBA" id="ARBA00023015"/>
    </source>
</evidence>
<dbReference type="GO" id="GO:0000976">
    <property type="term" value="F:transcription cis-regulatory region binding"/>
    <property type="evidence" value="ECO:0007669"/>
    <property type="project" value="TreeGrafter"/>
</dbReference>
<dbReference type="PROSITE" id="PS51755">
    <property type="entry name" value="OMPR_PHOB"/>
    <property type="match status" value="1"/>
</dbReference>
<evidence type="ECO:0000256" key="4">
    <source>
        <dbReference type="ARBA" id="ARBA00023125"/>
    </source>
</evidence>
<evidence type="ECO:0000256" key="2">
    <source>
        <dbReference type="ARBA" id="ARBA00023012"/>
    </source>
</evidence>
<dbReference type="Gene3D" id="1.10.10.10">
    <property type="entry name" value="Winged helix-like DNA-binding domain superfamily/Winged helix DNA-binding domain"/>
    <property type="match status" value="1"/>
</dbReference>
<protein>
    <submittedName>
        <fullName evidence="8">Alkaline phosphatase synthesis transcriptional regulatory protein PhoP</fullName>
    </submittedName>
</protein>
<dbReference type="InterPro" id="IPR001867">
    <property type="entry name" value="OmpR/PhoB-type_DNA-bd"/>
</dbReference>
<gene>
    <name evidence="8" type="primary">phoP_9</name>
    <name evidence="8" type="ORF">GALL_320980</name>
</gene>
<dbReference type="GO" id="GO:0032993">
    <property type="term" value="C:protein-DNA complex"/>
    <property type="evidence" value="ECO:0007669"/>
    <property type="project" value="TreeGrafter"/>
</dbReference>
<feature type="domain" description="Response regulatory" evidence="6">
    <location>
        <begin position="20"/>
        <end position="133"/>
    </location>
</feature>
<keyword evidence="4" id="KW-0238">DNA-binding</keyword>
<dbReference type="CDD" id="cd00383">
    <property type="entry name" value="trans_reg_C"/>
    <property type="match status" value="1"/>
</dbReference>
<keyword evidence="5" id="KW-0804">Transcription</keyword>
<dbReference type="GO" id="GO:0006355">
    <property type="term" value="P:regulation of DNA-templated transcription"/>
    <property type="evidence" value="ECO:0007669"/>
    <property type="project" value="InterPro"/>
</dbReference>
<feature type="domain" description="OmpR/PhoB-type" evidence="7">
    <location>
        <begin position="152"/>
        <end position="251"/>
    </location>
</feature>
<name>A0A1J5QRL3_9ZZZZ</name>
<dbReference type="Pfam" id="PF00486">
    <property type="entry name" value="Trans_reg_C"/>
    <property type="match status" value="1"/>
</dbReference>
<dbReference type="Gene3D" id="3.40.50.2300">
    <property type="match status" value="1"/>
</dbReference>
<dbReference type="InterPro" id="IPR011006">
    <property type="entry name" value="CheY-like_superfamily"/>
</dbReference>
<dbReference type="Pfam" id="PF00072">
    <property type="entry name" value="Response_reg"/>
    <property type="match status" value="1"/>
</dbReference>
<evidence type="ECO:0000256" key="1">
    <source>
        <dbReference type="ARBA" id="ARBA00022553"/>
    </source>
</evidence>
<dbReference type="InterPro" id="IPR039420">
    <property type="entry name" value="WalR-like"/>
</dbReference>
<dbReference type="AlphaFoldDB" id="A0A1J5QRL3"/>
<organism evidence="8">
    <name type="scientific">mine drainage metagenome</name>
    <dbReference type="NCBI Taxonomy" id="410659"/>
    <lineage>
        <taxon>unclassified sequences</taxon>
        <taxon>metagenomes</taxon>
        <taxon>ecological metagenomes</taxon>
    </lineage>
</organism>
<evidence type="ECO:0000259" key="7">
    <source>
        <dbReference type="PROSITE" id="PS51755"/>
    </source>
</evidence>
<dbReference type="PROSITE" id="PS50110">
    <property type="entry name" value="RESPONSE_REGULATORY"/>
    <property type="match status" value="1"/>
</dbReference>
<dbReference type="SMART" id="SM00448">
    <property type="entry name" value="REC"/>
    <property type="match status" value="1"/>
</dbReference>
<dbReference type="GO" id="GO:0005829">
    <property type="term" value="C:cytosol"/>
    <property type="evidence" value="ECO:0007669"/>
    <property type="project" value="TreeGrafter"/>
</dbReference>
<dbReference type="SUPFAM" id="SSF52172">
    <property type="entry name" value="CheY-like"/>
    <property type="match status" value="1"/>
</dbReference>
<evidence type="ECO:0000313" key="8">
    <source>
        <dbReference type="EMBL" id="OIQ86056.1"/>
    </source>
</evidence>
<reference evidence="8" key="1">
    <citation type="submission" date="2016-10" db="EMBL/GenBank/DDBJ databases">
        <title>Sequence of Gallionella enrichment culture.</title>
        <authorList>
            <person name="Poehlein A."/>
            <person name="Muehling M."/>
            <person name="Daniel R."/>
        </authorList>
    </citation>
    <scope>NUCLEOTIDE SEQUENCE</scope>
</reference>
<dbReference type="EMBL" id="MLJW01000503">
    <property type="protein sequence ID" value="OIQ86056.1"/>
    <property type="molecule type" value="Genomic_DNA"/>
</dbReference>
<proteinExistence type="predicted"/>
<keyword evidence="1" id="KW-0597">Phosphoprotein</keyword>
<dbReference type="CDD" id="cd17574">
    <property type="entry name" value="REC_OmpR"/>
    <property type="match status" value="1"/>
</dbReference>
<sequence>MMAPEGPTTDAGPSGVPRIRALVVDDEPSLVRVVAAYLQREGFDVTTAGDGHEALRVARQVHPDVVVLDVMMPGIDGTEVCRQLRTFSDAYVIMLTARAEEIDTLVGLSVGADDYMTKPFSSRVLVARIRTMMRRPRADAAQSDGAGSPEAAPVRRFGELSIDPEAREVWLGEQMVALTPIEFDLLSTLSSRPGTAFSRTRLVQQVWGPAWFGDERIVDIHLGHVRRKLGDDPGAPRYIRTVRGVGYRMGAG</sequence>
<dbReference type="InterPro" id="IPR036388">
    <property type="entry name" value="WH-like_DNA-bd_sf"/>
</dbReference>
<dbReference type="PANTHER" id="PTHR48111">
    <property type="entry name" value="REGULATOR OF RPOS"/>
    <property type="match status" value="1"/>
</dbReference>
<dbReference type="SMART" id="SM00862">
    <property type="entry name" value="Trans_reg_C"/>
    <property type="match status" value="1"/>
</dbReference>
<comment type="caution">
    <text evidence="8">The sequence shown here is derived from an EMBL/GenBank/DDBJ whole genome shotgun (WGS) entry which is preliminary data.</text>
</comment>
<evidence type="ECO:0000256" key="5">
    <source>
        <dbReference type="ARBA" id="ARBA00023163"/>
    </source>
</evidence>